<dbReference type="OrthoDB" id="442863at2759"/>
<evidence type="ECO:0000256" key="3">
    <source>
        <dbReference type="ARBA" id="ARBA00023242"/>
    </source>
</evidence>
<gene>
    <name evidence="6" type="ORF">ANDGO_04838</name>
</gene>
<feature type="domain" description="Pop1 N-terminal" evidence="4">
    <location>
        <begin position="95"/>
        <end position="171"/>
    </location>
</feature>
<dbReference type="EMBL" id="VRVR01000006">
    <property type="protein sequence ID" value="KAF0853002.1"/>
    <property type="molecule type" value="Genomic_DNA"/>
</dbReference>
<dbReference type="InterPro" id="IPR009723">
    <property type="entry name" value="Pop1_N"/>
</dbReference>
<dbReference type="InterPro" id="IPR039182">
    <property type="entry name" value="Pop1"/>
</dbReference>
<dbReference type="Pfam" id="PF08170">
    <property type="entry name" value="POPLD"/>
    <property type="match status" value="1"/>
</dbReference>
<comment type="subcellular location">
    <subcellularLocation>
        <location evidence="1">Nucleus</location>
    </subcellularLocation>
</comment>
<dbReference type="Pfam" id="PF06978">
    <property type="entry name" value="POP1_N"/>
    <property type="match status" value="1"/>
</dbReference>
<dbReference type="InterPro" id="IPR012590">
    <property type="entry name" value="POPLD_dom"/>
</dbReference>
<name>A0A8K0AJ52_ANDGO</name>
<feature type="domain" description="POPLD" evidence="5">
    <location>
        <begin position="440"/>
        <end position="531"/>
    </location>
</feature>
<sequence>MSGPSSQPSASLPGDVTKNLTVSDLFAARVSEIDEFRNVVGTFQGTKRVFQLLPRYMRRRAMSHNPHLVPKKLRAAAIREVDQSGHGVPNRTPRKLRRKPKNLMSEYSRRSREFKWLETHIWHAKRMHMVPLWGYKIARETCARTIRSLMFSQRNGCSIYDASHFSTIQISAADSIDDLWSVLSTIVPDFQIGTLRSDKSFVSGSRFAEALLYQPGRYPFGFLCPCHVLLRQFDGATQNPQMWIVVHPSAVDAVRSLLSTMASTLDPSRKIAIVVDDLTLKVNRFELRGSRSHAILRSVLRVNDAKSSKHSVAVWNALSILQSTDILPPHSVLALEVDDPRASFPPVPQRLAKLPPADTLMREQMILARLAASWPRSKVCDSPLWDVDKRNAASSKMQTEQELNKRRRSRLLRGLPPRLEAKDGDLMQTVPILLLQNGNGWDLIVPSCWGLVFWRSLYVCGGRAAALADRHRRMTDRCLPSFPEDSIDTVPYLWMASERSLQLAEMYHRKPPSKRINFELKNIDSPFLPEWQNAVGSPWPWPLTVDVDLLQVRSFITEAQKFRMCKETRRMLCKKSEREDLEDEGVVGNVFTRLLTAEEHLKKEVQYFVIRDPPTLKLLSAPATLLQFVDSARSQVLERAFVRIAVTMINRGNPSENAILCVPRAEDLSRLDATSRSQPLLDGELAWDGAPLAERLIAGYLTSQMMSFTSGCGVGVGCISLKRLAQWAAFCRSVQRLDDMFLMLCCNNESDICRFCRFEVISQTDRL</sequence>
<evidence type="ECO:0000256" key="2">
    <source>
        <dbReference type="ARBA" id="ARBA00022694"/>
    </source>
</evidence>
<proteinExistence type="predicted"/>
<dbReference type="PANTHER" id="PTHR22731:SF3">
    <property type="entry name" value="RIBONUCLEASES P_MRP PROTEIN SUBUNIT POP1"/>
    <property type="match status" value="1"/>
</dbReference>
<dbReference type="GO" id="GO:0001682">
    <property type="term" value="P:tRNA 5'-leader removal"/>
    <property type="evidence" value="ECO:0007669"/>
    <property type="project" value="InterPro"/>
</dbReference>
<keyword evidence="7" id="KW-1185">Reference proteome</keyword>
<accession>A0A8K0AJ52</accession>
<comment type="caution">
    <text evidence="6">The sequence shown here is derived from an EMBL/GenBank/DDBJ whole genome shotgun (WGS) entry which is preliminary data.</text>
</comment>
<organism evidence="6 7">
    <name type="scientific">Andalucia godoyi</name>
    <name type="common">Flagellate</name>
    <dbReference type="NCBI Taxonomy" id="505711"/>
    <lineage>
        <taxon>Eukaryota</taxon>
        <taxon>Discoba</taxon>
        <taxon>Jakobida</taxon>
        <taxon>Andalucina</taxon>
        <taxon>Andaluciidae</taxon>
        <taxon>Andalucia</taxon>
    </lineage>
</organism>
<dbReference type="Proteomes" id="UP000799049">
    <property type="component" value="Unassembled WGS sequence"/>
</dbReference>
<evidence type="ECO:0000259" key="4">
    <source>
        <dbReference type="Pfam" id="PF06978"/>
    </source>
</evidence>
<dbReference type="GO" id="GO:0000172">
    <property type="term" value="C:ribonuclease MRP complex"/>
    <property type="evidence" value="ECO:0007669"/>
    <property type="project" value="InterPro"/>
</dbReference>
<protein>
    <submittedName>
        <fullName evidence="6">Nuclear ribonuclease P subunit Pop1</fullName>
    </submittedName>
</protein>
<evidence type="ECO:0000259" key="5">
    <source>
        <dbReference type="Pfam" id="PF08170"/>
    </source>
</evidence>
<evidence type="ECO:0000313" key="6">
    <source>
        <dbReference type="EMBL" id="KAF0853002.1"/>
    </source>
</evidence>
<dbReference type="AlphaFoldDB" id="A0A8K0AJ52"/>
<keyword evidence="2" id="KW-0819">tRNA processing</keyword>
<evidence type="ECO:0000313" key="7">
    <source>
        <dbReference type="Proteomes" id="UP000799049"/>
    </source>
</evidence>
<evidence type="ECO:0000256" key="1">
    <source>
        <dbReference type="ARBA" id="ARBA00004123"/>
    </source>
</evidence>
<dbReference type="GO" id="GO:0005655">
    <property type="term" value="C:nucleolar ribonuclease P complex"/>
    <property type="evidence" value="ECO:0007669"/>
    <property type="project" value="InterPro"/>
</dbReference>
<dbReference type="SUPFAM" id="SSF103025">
    <property type="entry name" value="Folate-binding domain"/>
    <property type="match status" value="1"/>
</dbReference>
<reference evidence="6" key="1">
    <citation type="submission" date="2019-09" db="EMBL/GenBank/DDBJ databases">
        <title>The Mitochondrial Proteome of the Jakobid, Andalucia godoyi, a Protist With the Most Gene-Rich and Bacteria-Like Mitochondrial Genome.</title>
        <authorList>
            <person name="Gray M.W."/>
            <person name="Burger G."/>
            <person name="Derelle R."/>
            <person name="Klimes V."/>
            <person name="Leger M."/>
            <person name="Sarrasin M."/>
            <person name="Vlcek C."/>
            <person name="Roger A.J."/>
            <person name="Elias M."/>
            <person name="Lang B.F."/>
        </authorList>
    </citation>
    <scope>NUCLEOTIDE SEQUENCE</scope>
    <source>
        <strain evidence="6">And28</strain>
    </source>
</reference>
<keyword evidence="3" id="KW-0539">Nucleus</keyword>
<dbReference type="PANTHER" id="PTHR22731">
    <property type="entry name" value="RIBONUCLEASES P/MRP PROTEIN SUBUNIT POP1"/>
    <property type="match status" value="1"/>
</dbReference>